<dbReference type="InterPro" id="IPR047201">
    <property type="entry name" value="ERI-1_3'hExo-like"/>
</dbReference>
<evidence type="ECO:0000313" key="6">
    <source>
        <dbReference type="Proteomes" id="UP000824265"/>
    </source>
</evidence>
<dbReference type="Pfam" id="PF00929">
    <property type="entry name" value="RNase_T"/>
    <property type="match status" value="1"/>
</dbReference>
<dbReference type="Gene3D" id="3.30.420.10">
    <property type="entry name" value="Ribonuclease H-like superfamily/Ribonuclease H"/>
    <property type="match status" value="1"/>
</dbReference>
<dbReference type="InterPro" id="IPR012337">
    <property type="entry name" value="RNaseH-like_sf"/>
</dbReference>
<evidence type="ECO:0000256" key="3">
    <source>
        <dbReference type="ARBA" id="ARBA00022839"/>
    </source>
</evidence>
<dbReference type="AlphaFoldDB" id="A0A9D1R451"/>
<dbReference type="SMART" id="SM00479">
    <property type="entry name" value="EXOIII"/>
    <property type="match status" value="1"/>
</dbReference>
<dbReference type="Proteomes" id="UP000824265">
    <property type="component" value="Unassembled WGS sequence"/>
</dbReference>
<evidence type="ECO:0000256" key="1">
    <source>
        <dbReference type="ARBA" id="ARBA00022722"/>
    </source>
</evidence>
<dbReference type="InterPro" id="IPR051274">
    <property type="entry name" value="3-5_Exoribonuclease"/>
</dbReference>
<keyword evidence="3 5" id="KW-0269">Exonuclease</keyword>
<keyword evidence="2" id="KW-0378">Hydrolase</keyword>
<reference evidence="5" key="1">
    <citation type="journal article" date="2021" name="PeerJ">
        <title>Extensive microbial diversity within the chicken gut microbiome revealed by metagenomics and culture.</title>
        <authorList>
            <person name="Gilroy R."/>
            <person name="Ravi A."/>
            <person name="Getino M."/>
            <person name="Pursley I."/>
            <person name="Horton D.L."/>
            <person name="Alikhan N.F."/>
            <person name="Baker D."/>
            <person name="Gharbi K."/>
            <person name="Hall N."/>
            <person name="Watson M."/>
            <person name="Adriaenssens E.M."/>
            <person name="Foster-Nyarko E."/>
            <person name="Jarju S."/>
            <person name="Secka A."/>
            <person name="Antonio M."/>
            <person name="Oren A."/>
            <person name="Chaudhuri R.R."/>
            <person name="La Ragione R."/>
            <person name="Hildebrand F."/>
            <person name="Pallen M.J."/>
        </authorList>
    </citation>
    <scope>NUCLEOTIDE SEQUENCE</scope>
    <source>
        <strain evidence="5">CHK195-6426</strain>
    </source>
</reference>
<comment type="caution">
    <text evidence="5">The sequence shown here is derived from an EMBL/GenBank/DDBJ whole genome shotgun (WGS) entry which is preliminary data.</text>
</comment>
<gene>
    <name evidence="5" type="ORF">H9742_05265</name>
</gene>
<dbReference type="InterPro" id="IPR036397">
    <property type="entry name" value="RNaseH_sf"/>
</dbReference>
<reference evidence="5" key="2">
    <citation type="submission" date="2021-04" db="EMBL/GenBank/DDBJ databases">
        <authorList>
            <person name="Gilroy R."/>
        </authorList>
    </citation>
    <scope>NUCLEOTIDE SEQUENCE</scope>
    <source>
        <strain evidence="5">CHK195-6426</strain>
    </source>
</reference>
<dbReference type="GO" id="GO:0000175">
    <property type="term" value="F:3'-5'-RNA exonuclease activity"/>
    <property type="evidence" value="ECO:0007669"/>
    <property type="project" value="InterPro"/>
</dbReference>
<feature type="domain" description="Exonuclease" evidence="4">
    <location>
        <begin position="2"/>
        <end position="185"/>
    </location>
</feature>
<organism evidence="5 6">
    <name type="scientific">Candidatus Acetatifactor stercoripullorum</name>
    <dbReference type="NCBI Taxonomy" id="2838414"/>
    <lineage>
        <taxon>Bacteria</taxon>
        <taxon>Bacillati</taxon>
        <taxon>Bacillota</taxon>
        <taxon>Clostridia</taxon>
        <taxon>Lachnospirales</taxon>
        <taxon>Lachnospiraceae</taxon>
        <taxon>Acetatifactor</taxon>
    </lineage>
</organism>
<dbReference type="SUPFAM" id="SSF53098">
    <property type="entry name" value="Ribonuclease H-like"/>
    <property type="match status" value="1"/>
</dbReference>
<dbReference type="GO" id="GO:0003676">
    <property type="term" value="F:nucleic acid binding"/>
    <property type="evidence" value="ECO:0007669"/>
    <property type="project" value="InterPro"/>
</dbReference>
<sequence>MNYIVMDLEWNQSSTGQEAEAQRLPFEIIEIGAIQLNDGYAMINQFNELIKPQVYHELNEVTGQLMHMEMEELNRGKPFFQVVEAFLKWCGEQPYLFCTWGVQDLTELQRNMKFYNMAPLSDGPIDFLDVQKLFGIAYEDRKTKRSLEYAIDYLQIEKDIPFHRAFSDAYYTAKIFSVLAAKSPELLRNVSYDVFNPPRDRKQEIKTQFDTYMKYISRQFDDREEMMADREVSSSKCYLCHRNLRKKLKWFSANGRHYYCVAYCEKHGYLKGKIRVRKTDEGKYYAVKTTKFITKEEADAIALRRDHIRELRRKHRHKGEGKA</sequence>
<proteinExistence type="predicted"/>
<protein>
    <submittedName>
        <fullName evidence="5">Exonuclease domain-containing protein</fullName>
    </submittedName>
</protein>
<keyword evidence="1" id="KW-0540">Nuclease</keyword>
<dbReference type="PANTHER" id="PTHR23044:SF61">
    <property type="entry name" value="3'-5' EXORIBONUCLEASE 1-RELATED"/>
    <property type="match status" value="1"/>
</dbReference>
<evidence type="ECO:0000256" key="2">
    <source>
        <dbReference type="ARBA" id="ARBA00022801"/>
    </source>
</evidence>
<dbReference type="CDD" id="cd06133">
    <property type="entry name" value="ERI-1_3'hExo_like"/>
    <property type="match status" value="1"/>
</dbReference>
<dbReference type="PANTHER" id="PTHR23044">
    <property type="entry name" value="3'-5' EXONUCLEASE ERI1-RELATED"/>
    <property type="match status" value="1"/>
</dbReference>
<evidence type="ECO:0000313" key="5">
    <source>
        <dbReference type="EMBL" id="HIW80929.1"/>
    </source>
</evidence>
<dbReference type="EMBL" id="DXGH01000029">
    <property type="protein sequence ID" value="HIW80929.1"/>
    <property type="molecule type" value="Genomic_DNA"/>
</dbReference>
<evidence type="ECO:0000259" key="4">
    <source>
        <dbReference type="SMART" id="SM00479"/>
    </source>
</evidence>
<accession>A0A9D1R451</accession>
<dbReference type="InterPro" id="IPR013520">
    <property type="entry name" value="Ribonucl_H"/>
</dbReference>
<name>A0A9D1R451_9FIRM</name>